<name>A0A939GBP3_9BACT</name>
<keyword evidence="3" id="KW-1185">Reference proteome</keyword>
<organism evidence="2 3">
    <name type="scientific">Fibrella aquatilis</name>
    <dbReference type="NCBI Taxonomy" id="2817059"/>
    <lineage>
        <taxon>Bacteria</taxon>
        <taxon>Pseudomonadati</taxon>
        <taxon>Bacteroidota</taxon>
        <taxon>Cytophagia</taxon>
        <taxon>Cytophagales</taxon>
        <taxon>Spirosomataceae</taxon>
        <taxon>Fibrella</taxon>
    </lineage>
</organism>
<feature type="region of interest" description="Disordered" evidence="1">
    <location>
        <begin position="71"/>
        <end position="97"/>
    </location>
</feature>
<gene>
    <name evidence="2" type="ORF">J2I48_26530</name>
</gene>
<reference evidence="2 3" key="1">
    <citation type="submission" date="2021-03" db="EMBL/GenBank/DDBJ databases">
        <title>Fibrella sp. HMF5036 genome sequencing and assembly.</title>
        <authorList>
            <person name="Kang H."/>
            <person name="Kim H."/>
            <person name="Bae S."/>
            <person name="Joh K."/>
        </authorList>
    </citation>
    <scope>NUCLEOTIDE SEQUENCE [LARGE SCALE GENOMIC DNA]</scope>
    <source>
        <strain evidence="2 3">HMF5036</strain>
    </source>
</reference>
<proteinExistence type="predicted"/>
<evidence type="ECO:0000313" key="2">
    <source>
        <dbReference type="EMBL" id="MBO0934595.1"/>
    </source>
</evidence>
<evidence type="ECO:0000313" key="3">
    <source>
        <dbReference type="Proteomes" id="UP000664795"/>
    </source>
</evidence>
<dbReference type="Proteomes" id="UP000664795">
    <property type="component" value="Unassembled WGS sequence"/>
</dbReference>
<comment type="caution">
    <text evidence="2">The sequence shown here is derived from an EMBL/GenBank/DDBJ whole genome shotgun (WGS) entry which is preliminary data.</text>
</comment>
<accession>A0A939GBP3</accession>
<dbReference type="EMBL" id="JAFMYU010000034">
    <property type="protein sequence ID" value="MBO0934595.1"/>
    <property type="molecule type" value="Genomic_DNA"/>
</dbReference>
<evidence type="ECO:0000256" key="1">
    <source>
        <dbReference type="SAM" id="MobiDB-lite"/>
    </source>
</evidence>
<protein>
    <submittedName>
        <fullName evidence="2">Uncharacterized protein</fullName>
    </submittedName>
</protein>
<dbReference type="AlphaFoldDB" id="A0A939GBP3"/>
<sequence length="116" mass="11950">MGAIIQPLTPKGIQTPVYTLPTIPKPYTPATSGTAGTATTKNPFDWGKLVDSVFGTAGKVLDWQTAKEQAKLPQFDPSQYQNAGSDTPGNGGSGGGIDSTTLLLIGGGVALYLLLK</sequence>
<dbReference type="RefSeq" id="WP_207338561.1">
    <property type="nucleotide sequence ID" value="NZ_JAFMYU010000034.1"/>
</dbReference>